<proteinExistence type="predicted"/>
<dbReference type="OrthoDB" id="9779263at2"/>
<dbReference type="SUPFAM" id="SSF53448">
    <property type="entry name" value="Nucleotide-diphospho-sugar transferases"/>
    <property type="match status" value="1"/>
</dbReference>
<dbReference type="Gene3D" id="3.90.550.10">
    <property type="entry name" value="Spore Coat Polysaccharide Biosynthesis Protein SpsA, Chain A"/>
    <property type="match status" value="1"/>
</dbReference>
<evidence type="ECO:0000256" key="1">
    <source>
        <dbReference type="ARBA" id="ARBA00022842"/>
    </source>
</evidence>
<keyword evidence="1" id="KW-0460">Magnesium</keyword>
<evidence type="ECO:0000313" key="4">
    <source>
        <dbReference type="Proteomes" id="UP000075636"/>
    </source>
</evidence>
<dbReference type="EMBL" id="LHZR01000113">
    <property type="protein sequence ID" value="KXV46203.1"/>
    <property type="molecule type" value="Genomic_DNA"/>
</dbReference>
<dbReference type="InterPro" id="IPR025877">
    <property type="entry name" value="MobA-like_NTP_Trfase"/>
</dbReference>
<protein>
    <recommendedName>
        <fullName evidence="2">MobA-like NTP transferase domain-containing protein</fullName>
    </recommendedName>
</protein>
<evidence type="ECO:0000259" key="2">
    <source>
        <dbReference type="Pfam" id="PF12804"/>
    </source>
</evidence>
<accession>A0A149TF07</accession>
<evidence type="ECO:0000313" key="3">
    <source>
        <dbReference type="EMBL" id="KXV46203.1"/>
    </source>
</evidence>
<dbReference type="PATRIC" id="fig|318683.6.peg.777"/>
<organism evidence="3 4">
    <name type="scientific">Gluconobacter albidus</name>
    <dbReference type="NCBI Taxonomy" id="318683"/>
    <lineage>
        <taxon>Bacteria</taxon>
        <taxon>Pseudomonadati</taxon>
        <taxon>Pseudomonadota</taxon>
        <taxon>Alphaproteobacteria</taxon>
        <taxon>Acetobacterales</taxon>
        <taxon>Acetobacteraceae</taxon>
        <taxon>Gluconobacter</taxon>
    </lineage>
</organism>
<dbReference type="Proteomes" id="UP000075636">
    <property type="component" value="Unassembled WGS sequence"/>
</dbReference>
<dbReference type="PANTHER" id="PTHR43777">
    <property type="entry name" value="MOLYBDENUM COFACTOR CYTIDYLYLTRANSFERASE"/>
    <property type="match status" value="1"/>
</dbReference>
<comment type="caution">
    <text evidence="3">The sequence shown here is derived from an EMBL/GenBank/DDBJ whole genome shotgun (WGS) entry which is preliminary data.</text>
</comment>
<dbReference type="Pfam" id="PF12804">
    <property type="entry name" value="NTP_transf_3"/>
    <property type="match status" value="1"/>
</dbReference>
<sequence length="198" mass="21044">MKRHSALLLAAGGSTRLGRPKQLLTVNGVPLVRHIAELLLATGPERLVVVMGGAAARISQALAGLDIVLVQNDNWETGMASSLHCGYRALGADPAPLLIAGTDQPRLTCDHLRALLKQGEQHRDVVTVYGEEGRGIPVLLSPATQPHLADLQGDTGLRQLWKNGATTPTLLHAPELGFDIDTPEQLDGAISAGWIDRD</sequence>
<dbReference type="RefSeq" id="WP_062109938.1">
    <property type="nucleotide sequence ID" value="NZ_LHZR01000113.1"/>
</dbReference>
<dbReference type="CDD" id="cd04182">
    <property type="entry name" value="GT_2_like_f"/>
    <property type="match status" value="1"/>
</dbReference>
<dbReference type="GO" id="GO:0016779">
    <property type="term" value="F:nucleotidyltransferase activity"/>
    <property type="evidence" value="ECO:0007669"/>
    <property type="project" value="UniProtKB-ARBA"/>
</dbReference>
<gene>
    <name evidence="3" type="ORF">AD945_14550</name>
</gene>
<reference evidence="3 4" key="1">
    <citation type="submission" date="2015-06" db="EMBL/GenBank/DDBJ databases">
        <title>Improved classification and identification of acetic acid bacteria using matrix-assisted laser desorption/ionization time-of-flight mass spectrometry; Gluconobacter nephelii and Gluconobacter uchimurae are later heterotypic synonyms of Gluconobacter japonicus and Gluconobacter oxydans, respectively.</title>
        <authorList>
            <person name="Li L."/>
            <person name="Cleenwerck I."/>
            <person name="De Vuyst L."/>
            <person name="Vandamme P."/>
        </authorList>
    </citation>
    <scope>NUCLEOTIDE SEQUENCE [LARGE SCALE GENOMIC DNA]</scope>
    <source>
        <strain evidence="3 4">LMG 1768</strain>
    </source>
</reference>
<dbReference type="PANTHER" id="PTHR43777:SF1">
    <property type="entry name" value="MOLYBDENUM COFACTOR CYTIDYLYLTRANSFERASE"/>
    <property type="match status" value="1"/>
</dbReference>
<feature type="domain" description="MobA-like NTP transferase" evidence="2">
    <location>
        <begin position="6"/>
        <end position="163"/>
    </location>
</feature>
<dbReference type="InterPro" id="IPR029044">
    <property type="entry name" value="Nucleotide-diphossugar_trans"/>
</dbReference>
<dbReference type="AlphaFoldDB" id="A0A149TF07"/>
<dbReference type="STRING" id="318683.A0U94_09250"/>
<name>A0A149TF07_9PROT</name>